<protein>
    <submittedName>
        <fullName evidence="3">Glycoside hydrolase family protein</fullName>
    </submittedName>
</protein>
<dbReference type="HOGENOM" id="CLU_2002853_0_0_6"/>
<accession>A0A090BVQ9</accession>
<dbReference type="KEGG" id="tig:THII_2989"/>
<dbReference type="Gene3D" id="2.60.40.1180">
    <property type="entry name" value="Golgi alpha-mannosidase II"/>
    <property type="match status" value="1"/>
</dbReference>
<dbReference type="Proteomes" id="UP000031623">
    <property type="component" value="Chromosome"/>
</dbReference>
<feature type="region of interest" description="Disordered" evidence="1">
    <location>
        <begin position="96"/>
        <end position="124"/>
    </location>
</feature>
<dbReference type="Pfam" id="PF17137">
    <property type="entry name" value="DUF5110"/>
    <property type="match status" value="1"/>
</dbReference>
<name>A0A090BVQ9_9GAMM</name>
<proteinExistence type="predicted"/>
<keyword evidence="3" id="KW-0378">Hydrolase</keyword>
<sequence>MSKVPERSCDQSFRLPLYAREGAIIPLAFVDEKTMNALGNRQDGNLHNELVTKIFAFGEGGAINNRKDPTPKAQNSFTLYEDDGETIAYQTGAVQTTDISQQRQGNNVLSKPCGSSTTEGDFRP</sequence>
<dbReference type="OrthoDB" id="176168at2"/>
<evidence type="ECO:0000313" key="3">
    <source>
        <dbReference type="EMBL" id="BAP57286.1"/>
    </source>
</evidence>
<feature type="domain" description="DUF5110" evidence="2">
    <location>
        <begin position="73"/>
        <end position="108"/>
    </location>
</feature>
<organism evidence="3 4">
    <name type="scientific">Thioploca ingrica</name>
    <dbReference type="NCBI Taxonomy" id="40754"/>
    <lineage>
        <taxon>Bacteria</taxon>
        <taxon>Pseudomonadati</taxon>
        <taxon>Pseudomonadota</taxon>
        <taxon>Gammaproteobacteria</taxon>
        <taxon>Thiotrichales</taxon>
        <taxon>Thiotrichaceae</taxon>
        <taxon>Thioploca</taxon>
    </lineage>
</organism>
<evidence type="ECO:0000256" key="1">
    <source>
        <dbReference type="SAM" id="MobiDB-lite"/>
    </source>
</evidence>
<evidence type="ECO:0000259" key="2">
    <source>
        <dbReference type="Pfam" id="PF17137"/>
    </source>
</evidence>
<dbReference type="InterPro" id="IPR033403">
    <property type="entry name" value="DUF5110"/>
</dbReference>
<dbReference type="InterPro" id="IPR013780">
    <property type="entry name" value="Glyco_hydro_b"/>
</dbReference>
<dbReference type="STRING" id="40754.THII_2989"/>
<keyword evidence="4" id="KW-1185">Reference proteome</keyword>
<gene>
    <name evidence="3" type="ORF">THII_2989</name>
</gene>
<dbReference type="EMBL" id="AP014633">
    <property type="protein sequence ID" value="BAP57286.1"/>
    <property type="molecule type" value="Genomic_DNA"/>
</dbReference>
<evidence type="ECO:0000313" key="4">
    <source>
        <dbReference type="Proteomes" id="UP000031623"/>
    </source>
</evidence>
<dbReference type="AlphaFoldDB" id="A0A090BVQ9"/>
<reference evidence="3" key="1">
    <citation type="journal article" date="2014" name="ISME J.">
        <title>Ecophysiology of Thioploca ingrica as revealed by the complete genome sequence supplemented with proteomic evidence.</title>
        <authorList>
            <person name="Kojima H."/>
            <person name="Ogura Y."/>
            <person name="Yamamoto N."/>
            <person name="Togashi T."/>
            <person name="Mori H."/>
            <person name="Watanabe T."/>
            <person name="Nemoto F."/>
            <person name="Kurokawa K."/>
            <person name="Hayashi T."/>
            <person name="Fukui M."/>
        </authorList>
    </citation>
    <scope>NUCLEOTIDE SEQUENCE [LARGE SCALE GENOMIC DNA]</scope>
</reference>
<dbReference type="GO" id="GO:0016787">
    <property type="term" value="F:hydrolase activity"/>
    <property type="evidence" value="ECO:0007669"/>
    <property type="project" value="UniProtKB-KW"/>
</dbReference>